<organism evidence="1 2">
    <name type="scientific">Armillaria luteobubalina</name>
    <dbReference type="NCBI Taxonomy" id="153913"/>
    <lineage>
        <taxon>Eukaryota</taxon>
        <taxon>Fungi</taxon>
        <taxon>Dikarya</taxon>
        <taxon>Basidiomycota</taxon>
        <taxon>Agaricomycotina</taxon>
        <taxon>Agaricomycetes</taxon>
        <taxon>Agaricomycetidae</taxon>
        <taxon>Agaricales</taxon>
        <taxon>Marasmiineae</taxon>
        <taxon>Physalacriaceae</taxon>
        <taxon>Armillaria</taxon>
    </lineage>
</organism>
<keyword evidence="2" id="KW-1185">Reference proteome</keyword>
<dbReference type="Proteomes" id="UP001175228">
    <property type="component" value="Unassembled WGS sequence"/>
</dbReference>
<gene>
    <name evidence="1" type="ORF">EDD18DRAFT_797251</name>
</gene>
<dbReference type="AlphaFoldDB" id="A0AA39UJB8"/>
<proteinExistence type="predicted"/>
<protein>
    <submittedName>
        <fullName evidence="1">Uncharacterized protein</fullName>
    </submittedName>
</protein>
<accession>A0AA39UJB8</accession>
<evidence type="ECO:0000313" key="2">
    <source>
        <dbReference type="Proteomes" id="UP001175228"/>
    </source>
</evidence>
<sequence length="220" mass="24976">MLRPWLSIKGFLPTDEYSVEEESNKTLLFLNWISRCFVCDTGTYSDNVCVSVSLTNHSCTLHIATSRGVADKEDHIYSEQFLAVCHEVFVSQGRVLSEGRQIHHVDVAEGATKIMDCIVDRVWKRFLRKVAVLKAQFLVLGGFEHLDSLLQGWQTWRTAKGKACERSRDIITCAEHETGGDTHAMLTKVFDIILSDDSPTQSREERLEYFMRITASAELS</sequence>
<evidence type="ECO:0000313" key="1">
    <source>
        <dbReference type="EMBL" id="KAK0481200.1"/>
    </source>
</evidence>
<reference evidence="1" key="1">
    <citation type="submission" date="2023-06" db="EMBL/GenBank/DDBJ databases">
        <authorList>
            <consortium name="Lawrence Berkeley National Laboratory"/>
            <person name="Ahrendt S."/>
            <person name="Sahu N."/>
            <person name="Indic B."/>
            <person name="Wong-Bajracharya J."/>
            <person name="Merenyi Z."/>
            <person name="Ke H.-M."/>
            <person name="Monk M."/>
            <person name="Kocsube S."/>
            <person name="Drula E."/>
            <person name="Lipzen A."/>
            <person name="Balint B."/>
            <person name="Henrissat B."/>
            <person name="Andreopoulos B."/>
            <person name="Martin F.M."/>
            <person name="Harder C.B."/>
            <person name="Rigling D."/>
            <person name="Ford K.L."/>
            <person name="Foster G.D."/>
            <person name="Pangilinan J."/>
            <person name="Papanicolaou A."/>
            <person name="Barry K."/>
            <person name="LaButti K."/>
            <person name="Viragh M."/>
            <person name="Koriabine M."/>
            <person name="Yan M."/>
            <person name="Riley R."/>
            <person name="Champramary S."/>
            <person name="Plett K.L."/>
            <person name="Tsai I.J."/>
            <person name="Slot J."/>
            <person name="Sipos G."/>
            <person name="Plett J."/>
            <person name="Nagy L.G."/>
            <person name="Grigoriev I.V."/>
        </authorList>
    </citation>
    <scope>NUCLEOTIDE SEQUENCE</scope>
    <source>
        <strain evidence="1">HWK02</strain>
    </source>
</reference>
<comment type="caution">
    <text evidence="1">The sequence shown here is derived from an EMBL/GenBank/DDBJ whole genome shotgun (WGS) entry which is preliminary data.</text>
</comment>
<name>A0AA39UJB8_9AGAR</name>
<dbReference type="EMBL" id="JAUEPU010000073">
    <property type="protein sequence ID" value="KAK0481200.1"/>
    <property type="molecule type" value="Genomic_DNA"/>
</dbReference>